<accession>A0ACC2EDJ6</accession>
<proteinExistence type="predicted"/>
<reference evidence="2" key="1">
    <citation type="journal article" date="2024" name="Proc. Natl. Acad. Sci. U.S.A.">
        <title>Extraordinary preservation of gene collinearity over three hundred million years revealed in homosporous lycophytes.</title>
        <authorList>
            <person name="Li C."/>
            <person name="Wickell D."/>
            <person name="Kuo L.Y."/>
            <person name="Chen X."/>
            <person name="Nie B."/>
            <person name="Liao X."/>
            <person name="Peng D."/>
            <person name="Ji J."/>
            <person name="Jenkins J."/>
            <person name="Williams M."/>
            <person name="Shu S."/>
            <person name="Plott C."/>
            <person name="Barry K."/>
            <person name="Rajasekar S."/>
            <person name="Grimwood J."/>
            <person name="Han X."/>
            <person name="Sun S."/>
            <person name="Hou Z."/>
            <person name="He W."/>
            <person name="Dai G."/>
            <person name="Sun C."/>
            <person name="Schmutz J."/>
            <person name="Leebens-Mack J.H."/>
            <person name="Li F.W."/>
            <person name="Wang L."/>
        </authorList>
    </citation>
    <scope>NUCLEOTIDE SEQUENCE [LARGE SCALE GENOMIC DNA]</scope>
    <source>
        <strain evidence="2">cv. PW_Plant_1</strain>
    </source>
</reference>
<organism evidence="1 2">
    <name type="scientific">Diphasiastrum complanatum</name>
    <name type="common">Issler's clubmoss</name>
    <name type="synonym">Lycopodium complanatum</name>
    <dbReference type="NCBI Taxonomy" id="34168"/>
    <lineage>
        <taxon>Eukaryota</taxon>
        <taxon>Viridiplantae</taxon>
        <taxon>Streptophyta</taxon>
        <taxon>Embryophyta</taxon>
        <taxon>Tracheophyta</taxon>
        <taxon>Lycopodiopsida</taxon>
        <taxon>Lycopodiales</taxon>
        <taxon>Lycopodiaceae</taxon>
        <taxon>Lycopodioideae</taxon>
        <taxon>Diphasiastrum</taxon>
    </lineage>
</organism>
<protein>
    <submittedName>
        <fullName evidence="1">Uncharacterized protein</fullName>
    </submittedName>
</protein>
<evidence type="ECO:0000313" key="2">
    <source>
        <dbReference type="Proteomes" id="UP001162992"/>
    </source>
</evidence>
<gene>
    <name evidence="1" type="ORF">O6H91_02G018500</name>
</gene>
<dbReference type="EMBL" id="CM055093">
    <property type="protein sequence ID" value="KAJ7564473.1"/>
    <property type="molecule type" value="Genomic_DNA"/>
</dbReference>
<dbReference type="Proteomes" id="UP001162992">
    <property type="component" value="Chromosome 2"/>
</dbReference>
<sequence length="1066" mass="119977">MALRLHSSGEEQLSGDGQSEDNGGGLDKLTSFSVVRKKTPFQKHREEEEAKKKRADEEAARLYEEFVESFKADDVPGGKAFVRGGIINPNERLKAASESSGSKESPSAKKPGSRYVPSFIPPGLAAMVNKDKDVEKKRDEEKAKERERGKARNIDHFMEELKHEQEMRDKRSQDRERQREGKPRVADILPTRFDEMPEEYDANGRLLGSFDDGDPQTTNLYVGNLSPQVDENFLLRTFGRFGPIASVKIMWPRTEEERRRQRNCGFVAFMNRAEAQAAKDEMQGVIVYEYELRIGWGKSVSLPAQALPAPPPGQMAVRPKEGGITANVAWSGPGAPPSAAITGQIAELVVTPNVPDIQVIPPEDQHTCHVIDTMAMYVLDDGCAFEQAIMERGRGNPLFNFLFDLGSQEHTYYVWRLYSFAQGDTLQRWRTEPFIMVTGSGRWVPPPLPPQEISKSPEHDKSSASTFAAGRSRRENLERALTDSQRDEFEDMLRALTLERSQIREAMGFALDNSEAAGEVVEVLTESLTLKETPIPTKVARLMLVSDVLHNSSAPVKNASAYRTGFEARLPDIMESFNDLYRNISGRITAEALKERVLKVLQVWADWFLFSDSFINGLRATFLRPGNSGVPSFHSVCGDAPPVKEPSAIAEDELGADVTESTGMGQDAALAIGVGAATRELLSLPIAELERRCKHNGLSIRGGREIMVPRLLSLEEAERQKNQDQQDMMVSEQGYSYAGRSLPILESDGIYRGRDGRWTSSAGWTEVGSGRKDIGVVDKVDRYRGSLRQDVSSNHDVSWPYEGDVALEKNVPATGSLLRATFTVPQPNLRVFGAKTEKADPILPVSKWTREDNASDDEDKQEPKGLGLGYSSSGSDENFSGAPKGEKYEPRVDSFVGAAKDTSIDEERRQKLRRLEVSVIEYRESLEERGVRSSEEIERKVALHRRKLELDLGLADVPSVSNRDRDGRGAEFSNLSRTSEKGLLERKDRRDDKRELRKRTRSRSRSVSPSRGRDRSSKDRERDRDREKERDRERDRDRERTSERERPREKDVDREDREKSISKRKR</sequence>
<keyword evidence="2" id="KW-1185">Reference proteome</keyword>
<name>A0ACC2EDJ6_DIPCM</name>
<comment type="caution">
    <text evidence="1">The sequence shown here is derived from an EMBL/GenBank/DDBJ whole genome shotgun (WGS) entry which is preliminary data.</text>
</comment>
<evidence type="ECO:0000313" key="1">
    <source>
        <dbReference type="EMBL" id="KAJ7564473.1"/>
    </source>
</evidence>